<name>E8RN87_ASTEC</name>
<evidence type="ECO:0000313" key="1">
    <source>
        <dbReference type="EMBL" id="ADU13986.1"/>
    </source>
</evidence>
<dbReference type="Proteomes" id="UP000001492">
    <property type="component" value="Chromosome 1"/>
</dbReference>
<dbReference type="STRING" id="573065.Astex_2333"/>
<evidence type="ECO:0000313" key="2">
    <source>
        <dbReference type="Proteomes" id="UP000001492"/>
    </source>
</evidence>
<organism evidence="1 2">
    <name type="scientific">Asticcacaulis excentricus (strain ATCC 15261 / DSM 4724 / KCTC 12464 / NCIMB 9791 / VKM B-1370 / CB 48)</name>
    <dbReference type="NCBI Taxonomy" id="573065"/>
    <lineage>
        <taxon>Bacteria</taxon>
        <taxon>Pseudomonadati</taxon>
        <taxon>Pseudomonadota</taxon>
        <taxon>Alphaproteobacteria</taxon>
        <taxon>Caulobacterales</taxon>
        <taxon>Caulobacteraceae</taxon>
        <taxon>Asticcacaulis</taxon>
    </lineage>
</organism>
<dbReference type="RefSeq" id="WP_013479813.1">
    <property type="nucleotide sequence ID" value="NC_014816.1"/>
</dbReference>
<reference evidence="2" key="1">
    <citation type="submission" date="2010-12" db="EMBL/GenBank/DDBJ databases">
        <title>Complete sequence of chromosome 1 of Asticcacaulis excentricus CB 48.</title>
        <authorList>
            <consortium name="US DOE Joint Genome Institute"/>
            <person name="Lucas S."/>
            <person name="Copeland A."/>
            <person name="Lapidus A."/>
            <person name="Cheng J.-F."/>
            <person name="Bruce D."/>
            <person name="Goodwin L."/>
            <person name="Pitluck S."/>
            <person name="Teshima H."/>
            <person name="Davenport K."/>
            <person name="Detter J.C."/>
            <person name="Han C."/>
            <person name="Tapia R."/>
            <person name="Land M."/>
            <person name="Hauser L."/>
            <person name="Jeffries C."/>
            <person name="Kyrpides N."/>
            <person name="Ivanova N."/>
            <person name="Ovchinnikova G."/>
            <person name="Brun Y.V."/>
            <person name="Woyke T."/>
        </authorList>
    </citation>
    <scope>NUCLEOTIDE SEQUENCE [LARGE SCALE GENOMIC DNA]</scope>
    <source>
        <strain evidence="2">ATCC 15261 / DSM 4724 / KCTC 12464 / NCIMB 9791 / VKM B-1370 / CB 48</strain>
    </source>
</reference>
<proteinExistence type="predicted"/>
<keyword evidence="2" id="KW-1185">Reference proteome</keyword>
<dbReference type="HOGENOM" id="CLU_2630485_0_0_5"/>
<dbReference type="EMBL" id="CP002395">
    <property type="protein sequence ID" value="ADU13986.1"/>
    <property type="molecule type" value="Genomic_DNA"/>
</dbReference>
<accession>E8RN87</accession>
<protein>
    <submittedName>
        <fullName evidence="1">Uncharacterized protein</fullName>
    </submittedName>
</protein>
<gene>
    <name evidence="1" type="ordered locus">Astex_2333</name>
</gene>
<dbReference type="AlphaFoldDB" id="E8RN87"/>
<sequence length="77" mass="8397">MLYVPNTLNCAFQELLEGVITPAQSLSWLMSHFPHGGSDDEAAQRITDVVIMQIEDVALRQTTIGEAVNVLISLGAR</sequence>
<dbReference type="KEGG" id="aex:Astex_2333"/>